<organism evidence="5 6">
    <name type="scientific">Fusobacterium mortiferum</name>
    <dbReference type="NCBI Taxonomy" id="850"/>
    <lineage>
        <taxon>Bacteria</taxon>
        <taxon>Fusobacteriati</taxon>
        <taxon>Fusobacteriota</taxon>
        <taxon>Fusobacteriia</taxon>
        <taxon>Fusobacteriales</taxon>
        <taxon>Fusobacteriaceae</taxon>
        <taxon>Fusobacterium</taxon>
    </lineage>
</organism>
<dbReference type="RefSeq" id="WP_005884642.1">
    <property type="nucleotide sequence ID" value="NZ_CABMMQ010000001.1"/>
</dbReference>
<dbReference type="PANTHER" id="PTHR30290:SF9">
    <property type="entry name" value="OLIGOPEPTIDE-BINDING PROTEIN APPA"/>
    <property type="match status" value="1"/>
</dbReference>
<keyword evidence="3" id="KW-0732">Signal</keyword>
<evidence type="ECO:0000256" key="3">
    <source>
        <dbReference type="ARBA" id="ARBA00022729"/>
    </source>
</evidence>
<dbReference type="GO" id="GO:0015833">
    <property type="term" value="P:peptide transport"/>
    <property type="evidence" value="ECO:0007669"/>
    <property type="project" value="TreeGrafter"/>
</dbReference>
<dbReference type="InterPro" id="IPR030678">
    <property type="entry name" value="Peptide/Ni-bd"/>
</dbReference>
<dbReference type="PIRSF" id="PIRSF002741">
    <property type="entry name" value="MppA"/>
    <property type="match status" value="1"/>
</dbReference>
<evidence type="ECO:0000256" key="1">
    <source>
        <dbReference type="ARBA" id="ARBA00005695"/>
    </source>
</evidence>
<dbReference type="AlphaFoldDB" id="A0A414Q2E4"/>
<evidence type="ECO:0000256" key="2">
    <source>
        <dbReference type="ARBA" id="ARBA00022448"/>
    </source>
</evidence>
<dbReference type="PROSITE" id="PS51257">
    <property type="entry name" value="PROKAR_LIPOPROTEIN"/>
    <property type="match status" value="1"/>
</dbReference>
<comment type="similarity">
    <text evidence="1">Belongs to the bacterial solute-binding protein 5 family.</text>
</comment>
<dbReference type="EMBL" id="QRHL01000001">
    <property type="protein sequence ID" value="RHF74966.1"/>
    <property type="molecule type" value="Genomic_DNA"/>
</dbReference>
<dbReference type="GO" id="GO:1904680">
    <property type="term" value="F:peptide transmembrane transporter activity"/>
    <property type="evidence" value="ECO:0007669"/>
    <property type="project" value="TreeGrafter"/>
</dbReference>
<dbReference type="PANTHER" id="PTHR30290">
    <property type="entry name" value="PERIPLASMIC BINDING COMPONENT OF ABC TRANSPORTER"/>
    <property type="match status" value="1"/>
</dbReference>
<proteinExistence type="inferred from homology"/>
<comment type="caution">
    <text evidence="5">The sequence shown here is derived from an EMBL/GenBank/DDBJ whole genome shotgun (WGS) entry which is preliminary data.</text>
</comment>
<reference evidence="5 6" key="1">
    <citation type="submission" date="2018-08" db="EMBL/GenBank/DDBJ databases">
        <title>A genome reference for cultivated species of the human gut microbiota.</title>
        <authorList>
            <person name="Zou Y."/>
            <person name="Xue W."/>
            <person name="Luo G."/>
        </authorList>
    </citation>
    <scope>NUCLEOTIDE SEQUENCE [LARGE SCALE GENOMIC DNA]</scope>
    <source>
        <strain evidence="5 6">AM25-1</strain>
    </source>
</reference>
<dbReference type="Proteomes" id="UP000284676">
    <property type="component" value="Unassembled WGS sequence"/>
</dbReference>
<dbReference type="Gene3D" id="3.10.105.10">
    <property type="entry name" value="Dipeptide-binding Protein, Domain 3"/>
    <property type="match status" value="1"/>
</dbReference>
<protein>
    <submittedName>
        <fullName evidence="5">ABC transporter substrate-binding protein</fullName>
    </submittedName>
</protein>
<accession>A0A414Q2E4</accession>
<dbReference type="SUPFAM" id="SSF53850">
    <property type="entry name" value="Periplasmic binding protein-like II"/>
    <property type="match status" value="1"/>
</dbReference>
<evidence type="ECO:0000313" key="5">
    <source>
        <dbReference type="EMBL" id="RHF74966.1"/>
    </source>
</evidence>
<sequence length="492" mass="56132">MKYLLGILLLIFTACGGDRNIETKKDEVLKVALANKPRSFDPQKNTDSSTLAVTKQIYNNLFSLGENGEIILELVESYEIEEDNSIILQLRKGIFFHDGNELTSEDVKKSLERNLDIPVSRILVESIEKIEVLDKYRLKIVQKNSPSILIHNLAHSSTAIVKEIKTDSDIDLIGTGAYKIKDWSLSERISLESFDKYYEKTPKIKEIIFQTIPESSNRLIALETKEIDIAYDISANDIKGIEKNPNLKVINSISLGSDFLTINTRKIKDKKIRQAIEYAIDKNSIIKTVYEGFGEIPNSILTPSVFGYDRDGEKREYNPQKAKELLKEAGVKNLSLKLWIYDEPSRQQMAQIIQANLKEIGIDVEIIVAEVSTFLQYTGMGEHDILIGLWYVSTGDADYGYYPLLHSKSVGPVGNRSFYENSQVDNLLDRAREISDLKEREKYYQDVQKIIYDEVPLLPIAYKNYTIGLQRNIEGFVFKPNGNHILSKIERK</sequence>
<dbReference type="InterPro" id="IPR039424">
    <property type="entry name" value="SBP_5"/>
</dbReference>
<keyword evidence="2" id="KW-0813">Transport</keyword>
<name>A0A414Q2E4_FUSMR</name>
<dbReference type="Gene3D" id="3.40.190.10">
    <property type="entry name" value="Periplasmic binding protein-like II"/>
    <property type="match status" value="1"/>
</dbReference>
<dbReference type="GeneID" id="62763387"/>
<gene>
    <name evidence="5" type="ORF">DW663_00825</name>
</gene>
<feature type="domain" description="Solute-binding protein family 5" evidence="4">
    <location>
        <begin position="70"/>
        <end position="409"/>
    </location>
</feature>
<dbReference type="GO" id="GO:0043190">
    <property type="term" value="C:ATP-binding cassette (ABC) transporter complex"/>
    <property type="evidence" value="ECO:0007669"/>
    <property type="project" value="InterPro"/>
</dbReference>
<dbReference type="InterPro" id="IPR000914">
    <property type="entry name" value="SBP_5_dom"/>
</dbReference>
<dbReference type="GO" id="GO:0042597">
    <property type="term" value="C:periplasmic space"/>
    <property type="evidence" value="ECO:0007669"/>
    <property type="project" value="UniProtKB-ARBA"/>
</dbReference>
<dbReference type="Pfam" id="PF00496">
    <property type="entry name" value="SBP_bac_5"/>
    <property type="match status" value="1"/>
</dbReference>
<evidence type="ECO:0000259" key="4">
    <source>
        <dbReference type="Pfam" id="PF00496"/>
    </source>
</evidence>
<dbReference type="Gene3D" id="3.90.76.10">
    <property type="entry name" value="Dipeptide-binding Protein, Domain 1"/>
    <property type="match status" value="1"/>
</dbReference>
<evidence type="ECO:0000313" key="6">
    <source>
        <dbReference type="Proteomes" id="UP000284676"/>
    </source>
</evidence>